<dbReference type="InterPro" id="IPR022791">
    <property type="entry name" value="L-PG_synthase/AglD"/>
</dbReference>
<reference evidence="8" key="2">
    <citation type="submission" date="2020-09" db="EMBL/GenBank/DDBJ databases">
        <authorList>
            <person name="Sun Q."/>
            <person name="Zhou Y."/>
        </authorList>
    </citation>
    <scope>NUCLEOTIDE SEQUENCE</scope>
    <source>
        <strain evidence="8">CGMCC 4.7403</strain>
    </source>
</reference>
<accession>A0A919GNR2</accession>
<sequence>MTAPVEEAVAAPTPTTADRIRVRPRGVHARVKASAPSARARVSHGAVALVEERHEISAREEDVKPSSSLVDCRTEAATKSPTGLAESESESESDTVLDTDALEAAAPPRHTAKFTRALRAHFGSIAGTVILAVVVWRLGTGVFLDGLRRIDGGTLVAAVAIGVLTTVFSAWRWCAVTRALGLSLPLGLAVADYYRALFLNAALPGGVLGDVHRAVRHGQSSGDMGRGVRAVVIERTAGQLVLAVVGVTVLLTLPSPVLDQTRQAAGVLALAVLGAVAIWAAVRMGRAPRRGGRGRRLRVLLAESRDALLTRRSGPAVVISSVVVLAGYVAMFLLSARVAGSAATWLEVLPLALLALIAMSLPLNVGGWGPREGVTAWSFGAAGLGASQGLTVAVVYGVLSFVASLPGVLVLVGRWYGSLRARRQSSEVTTEKYAPKESTNPASSSFPFAAEASDGRPMTPESV</sequence>
<keyword evidence="9" id="KW-1185">Reference proteome</keyword>
<dbReference type="Proteomes" id="UP000603227">
    <property type="component" value="Unassembled WGS sequence"/>
</dbReference>
<feature type="compositionally biased region" description="Low complexity" evidence="6">
    <location>
        <begin position="441"/>
        <end position="452"/>
    </location>
</feature>
<evidence type="ECO:0008006" key="10">
    <source>
        <dbReference type="Google" id="ProtNLM"/>
    </source>
</evidence>
<feature type="region of interest" description="Disordered" evidence="6">
    <location>
        <begin position="426"/>
        <end position="463"/>
    </location>
</feature>
<evidence type="ECO:0000256" key="7">
    <source>
        <dbReference type="SAM" id="Phobius"/>
    </source>
</evidence>
<feature type="transmembrane region" description="Helical" evidence="7">
    <location>
        <begin position="265"/>
        <end position="285"/>
    </location>
</feature>
<evidence type="ECO:0000256" key="2">
    <source>
        <dbReference type="ARBA" id="ARBA00022475"/>
    </source>
</evidence>
<feature type="transmembrane region" description="Helical" evidence="7">
    <location>
        <begin position="118"/>
        <end position="138"/>
    </location>
</feature>
<keyword evidence="4 7" id="KW-1133">Transmembrane helix</keyword>
<dbReference type="GO" id="GO:0005886">
    <property type="term" value="C:plasma membrane"/>
    <property type="evidence" value="ECO:0007669"/>
    <property type="project" value="UniProtKB-SubCell"/>
</dbReference>
<keyword evidence="2" id="KW-1003">Cell membrane</keyword>
<dbReference type="PANTHER" id="PTHR40277">
    <property type="entry name" value="BLL5419 PROTEIN"/>
    <property type="match status" value="1"/>
</dbReference>
<evidence type="ECO:0000256" key="3">
    <source>
        <dbReference type="ARBA" id="ARBA00022692"/>
    </source>
</evidence>
<dbReference type="AlphaFoldDB" id="A0A919GNR2"/>
<feature type="transmembrane region" description="Helical" evidence="7">
    <location>
        <begin position="396"/>
        <end position="416"/>
    </location>
</feature>
<feature type="transmembrane region" description="Helical" evidence="7">
    <location>
        <begin position="342"/>
        <end position="361"/>
    </location>
</feature>
<evidence type="ECO:0000256" key="5">
    <source>
        <dbReference type="ARBA" id="ARBA00023136"/>
    </source>
</evidence>
<dbReference type="PANTHER" id="PTHR40277:SF1">
    <property type="entry name" value="BLL5419 PROTEIN"/>
    <property type="match status" value="1"/>
</dbReference>
<evidence type="ECO:0000313" key="9">
    <source>
        <dbReference type="Proteomes" id="UP000603227"/>
    </source>
</evidence>
<gene>
    <name evidence="8" type="ORF">GCM10017771_31430</name>
</gene>
<evidence type="ECO:0000256" key="6">
    <source>
        <dbReference type="SAM" id="MobiDB-lite"/>
    </source>
</evidence>
<name>A0A919GNR2_9ACTN</name>
<keyword evidence="5 7" id="KW-0472">Membrane</keyword>
<dbReference type="Pfam" id="PF03706">
    <property type="entry name" value="LPG_synthase_TM"/>
    <property type="match status" value="1"/>
</dbReference>
<feature type="transmembrane region" description="Helical" evidence="7">
    <location>
        <begin position="315"/>
        <end position="336"/>
    </location>
</feature>
<proteinExistence type="predicted"/>
<feature type="region of interest" description="Disordered" evidence="6">
    <location>
        <begin position="57"/>
        <end position="95"/>
    </location>
</feature>
<comment type="caution">
    <text evidence="8">The sequence shown here is derived from an EMBL/GenBank/DDBJ whole genome shotgun (WGS) entry which is preliminary data.</text>
</comment>
<dbReference type="EMBL" id="BNAT01000009">
    <property type="protein sequence ID" value="GHH87983.1"/>
    <property type="molecule type" value="Genomic_DNA"/>
</dbReference>
<evidence type="ECO:0000313" key="8">
    <source>
        <dbReference type="EMBL" id="GHH87983.1"/>
    </source>
</evidence>
<evidence type="ECO:0000256" key="4">
    <source>
        <dbReference type="ARBA" id="ARBA00022989"/>
    </source>
</evidence>
<evidence type="ECO:0000256" key="1">
    <source>
        <dbReference type="ARBA" id="ARBA00004651"/>
    </source>
</evidence>
<protein>
    <recommendedName>
        <fullName evidence="10">Flippase-like domain-containing protein</fullName>
    </recommendedName>
</protein>
<feature type="transmembrane region" description="Helical" evidence="7">
    <location>
        <begin position="232"/>
        <end position="253"/>
    </location>
</feature>
<reference evidence="8" key="1">
    <citation type="journal article" date="2014" name="Int. J. Syst. Evol. Microbiol.">
        <title>Complete genome sequence of Corynebacterium casei LMG S-19264T (=DSM 44701T), isolated from a smear-ripened cheese.</title>
        <authorList>
            <consortium name="US DOE Joint Genome Institute (JGI-PGF)"/>
            <person name="Walter F."/>
            <person name="Albersmeier A."/>
            <person name="Kalinowski J."/>
            <person name="Ruckert C."/>
        </authorList>
    </citation>
    <scope>NUCLEOTIDE SEQUENCE</scope>
    <source>
        <strain evidence="8">CGMCC 4.7403</strain>
    </source>
</reference>
<feature type="transmembrane region" description="Helical" evidence="7">
    <location>
        <begin position="150"/>
        <end position="173"/>
    </location>
</feature>
<organism evidence="8 9">
    <name type="scientific">Streptomyces capitiformicae</name>
    <dbReference type="NCBI Taxonomy" id="2014920"/>
    <lineage>
        <taxon>Bacteria</taxon>
        <taxon>Bacillati</taxon>
        <taxon>Actinomycetota</taxon>
        <taxon>Actinomycetes</taxon>
        <taxon>Kitasatosporales</taxon>
        <taxon>Streptomycetaceae</taxon>
        <taxon>Streptomyces</taxon>
    </lineage>
</organism>
<keyword evidence="3 7" id="KW-0812">Transmembrane</keyword>
<comment type="subcellular location">
    <subcellularLocation>
        <location evidence="1">Cell membrane</location>
        <topology evidence="1">Multi-pass membrane protein</topology>
    </subcellularLocation>
</comment>